<dbReference type="RefSeq" id="WP_179241309.1">
    <property type="nucleotide sequence ID" value="NZ_CP058595.1"/>
</dbReference>
<keyword evidence="1" id="KW-0456">Lyase</keyword>
<dbReference type="InterPro" id="IPR038672">
    <property type="entry name" value="CpcT/CpeT_sf"/>
</dbReference>
<dbReference type="EMBL" id="CP058595">
    <property type="protein sequence ID" value="QLG45019.1"/>
    <property type="molecule type" value="Genomic_DNA"/>
</dbReference>
<name>A0A7H9ANI3_9FLAO</name>
<evidence type="ECO:0000313" key="2">
    <source>
        <dbReference type="Proteomes" id="UP000509302"/>
    </source>
</evidence>
<dbReference type="AlphaFoldDB" id="A0A7H9ANI3"/>
<dbReference type="GO" id="GO:0016829">
    <property type="term" value="F:lyase activity"/>
    <property type="evidence" value="ECO:0007669"/>
    <property type="project" value="UniProtKB-KW"/>
</dbReference>
<proteinExistence type="predicted"/>
<protein>
    <submittedName>
        <fullName evidence="1">Chromophore lyase CpcT/CpeT</fullName>
    </submittedName>
</protein>
<dbReference type="CDD" id="cd16338">
    <property type="entry name" value="CpcT"/>
    <property type="match status" value="1"/>
</dbReference>
<gene>
    <name evidence="1" type="ORF">HYG79_06520</name>
</gene>
<dbReference type="KEGG" id="cagg:HYG79_06520"/>
<evidence type="ECO:0000313" key="1">
    <source>
        <dbReference type="EMBL" id="QLG45019.1"/>
    </source>
</evidence>
<organism evidence="1 2">
    <name type="scientific">Costertonia aggregata</name>
    <dbReference type="NCBI Taxonomy" id="343403"/>
    <lineage>
        <taxon>Bacteria</taxon>
        <taxon>Pseudomonadati</taxon>
        <taxon>Bacteroidota</taxon>
        <taxon>Flavobacteriia</taxon>
        <taxon>Flavobacteriales</taxon>
        <taxon>Flavobacteriaceae</taxon>
        <taxon>Costertonia</taxon>
    </lineage>
</organism>
<sequence length="237" mass="27297">MIKKLTYIILLVAVTISCKTEKKAEASVKAEEDVEEATTPEEQLAEIMEFWPGKFNNDKQIATAKEAGEDVWMLDGTGKDGWLQVESHYIKLNNPAIGENVLYVEEYRDHQPDSIYRQRIYTLSIDSTQTIRVKMWPFKDKKKYVGAWRNPEMLDSLTVEEISAYPDKCDLIVEKQGNVYNMNMNGKDCAFGNSVFNYQIKLTEDMFAYRDKITELDTGDVISTAANYAYHNLDRIE</sequence>
<dbReference type="PROSITE" id="PS51257">
    <property type="entry name" value="PROKAR_LIPOPROTEIN"/>
    <property type="match status" value="1"/>
</dbReference>
<dbReference type="InterPro" id="IPR010404">
    <property type="entry name" value="CpcT/CpeT"/>
</dbReference>
<dbReference type="Gene3D" id="2.40.128.590">
    <property type="entry name" value="CpcT/CpeT domain"/>
    <property type="match status" value="1"/>
</dbReference>
<accession>A0A7H9ANI3</accession>
<dbReference type="Proteomes" id="UP000509302">
    <property type="component" value="Chromosome"/>
</dbReference>
<keyword evidence="2" id="KW-1185">Reference proteome</keyword>
<reference evidence="1 2" key="1">
    <citation type="journal article" date="2006" name="Int. J. Syst. Evol. Microbiol.">
        <title>Costertonia aggregata gen. nov., sp. nov., a mesophilic marine bacterium of the family Flavobacteriaceae, isolated from a mature biofilm.</title>
        <authorList>
            <person name="Kwon K.K."/>
            <person name="Lee Y.K."/>
            <person name="Lee H.K."/>
        </authorList>
    </citation>
    <scope>NUCLEOTIDE SEQUENCE [LARGE SCALE GENOMIC DNA]</scope>
    <source>
        <strain evidence="1 2">KCCM 42265</strain>
    </source>
</reference>
<dbReference type="Pfam" id="PF06206">
    <property type="entry name" value="CpeT"/>
    <property type="match status" value="1"/>
</dbReference>